<gene>
    <name evidence="1" type="ORF">AV926_15035</name>
</gene>
<dbReference type="RefSeq" id="WP_038985725.1">
    <property type="nucleotide sequence ID" value="NZ_JACAJW010000007.1"/>
</dbReference>
<name>A0A165QV40_9FLAO</name>
<dbReference type="EMBL" id="LQNU01000075">
    <property type="protein sequence ID" value="KZE76722.1"/>
    <property type="molecule type" value="Genomic_DNA"/>
</dbReference>
<dbReference type="AlphaFoldDB" id="A0A165QV40"/>
<sequence>MGNIVDFAEERIKQFVESLRSDDPEIRKKLDNDFDKDGNSYILLEVRPDWMDPSIIRRHPFAKFKFIGTQKIWKLYWLRANGKWQLYDPLLEIKDLDQIFEEIRKDPYGCFFG</sequence>
<dbReference type="Proteomes" id="UP000076630">
    <property type="component" value="Unassembled WGS sequence"/>
</dbReference>
<evidence type="ECO:0000313" key="1">
    <source>
        <dbReference type="EMBL" id="KZE76722.1"/>
    </source>
</evidence>
<dbReference type="Pfam" id="PF11225">
    <property type="entry name" value="DUF3024"/>
    <property type="match status" value="1"/>
</dbReference>
<accession>A0A165QV40</accession>
<evidence type="ECO:0000313" key="2">
    <source>
        <dbReference type="Proteomes" id="UP000076630"/>
    </source>
</evidence>
<dbReference type="InterPro" id="IPR021388">
    <property type="entry name" value="DUF3024"/>
</dbReference>
<dbReference type="OrthoDB" id="1362002at2"/>
<reference evidence="1 2" key="1">
    <citation type="submission" date="2016-01" db="EMBL/GenBank/DDBJ databases">
        <title>Whole genome sequencing of Myroides marinus L41.</title>
        <authorList>
            <person name="Hong K.W."/>
        </authorList>
    </citation>
    <scope>NUCLEOTIDE SEQUENCE [LARGE SCALE GENOMIC DNA]</scope>
    <source>
        <strain evidence="1 2">L41</strain>
    </source>
</reference>
<organism evidence="1 2">
    <name type="scientific">Myroides marinus</name>
    <dbReference type="NCBI Taxonomy" id="703342"/>
    <lineage>
        <taxon>Bacteria</taxon>
        <taxon>Pseudomonadati</taxon>
        <taxon>Bacteroidota</taxon>
        <taxon>Flavobacteriia</taxon>
        <taxon>Flavobacteriales</taxon>
        <taxon>Flavobacteriaceae</taxon>
        <taxon>Myroides</taxon>
    </lineage>
</organism>
<protein>
    <recommendedName>
        <fullName evidence="3">DUF3024 domain-containing protein</fullName>
    </recommendedName>
</protein>
<keyword evidence="2" id="KW-1185">Reference proteome</keyword>
<proteinExistence type="predicted"/>
<comment type="caution">
    <text evidence="1">The sequence shown here is derived from an EMBL/GenBank/DDBJ whole genome shotgun (WGS) entry which is preliminary data.</text>
</comment>
<evidence type="ECO:0008006" key="3">
    <source>
        <dbReference type="Google" id="ProtNLM"/>
    </source>
</evidence>